<dbReference type="Gene3D" id="1.20.1270.360">
    <property type="match status" value="1"/>
</dbReference>
<dbReference type="PANTHER" id="PTHR37310">
    <property type="entry name" value="CYTOPLASMIC PROTEIN-RELATED"/>
    <property type="match status" value="1"/>
</dbReference>
<keyword evidence="2" id="KW-1185">Reference proteome</keyword>
<reference evidence="1 2" key="1">
    <citation type="submission" date="2020-06" db="EMBL/GenBank/DDBJ databases">
        <title>Schlegella sp. ID0723 isolated from air conditioner.</title>
        <authorList>
            <person name="Kim D.Y."/>
            <person name="Kim D.-U."/>
        </authorList>
    </citation>
    <scope>NUCLEOTIDE SEQUENCE [LARGE SCALE GENOMIC DNA]</scope>
    <source>
        <strain evidence="1 2">ID0723</strain>
    </source>
</reference>
<evidence type="ECO:0000313" key="1">
    <source>
        <dbReference type="EMBL" id="NUZ09076.1"/>
    </source>
</evidence>
<sequence length="120" mass="12784">MATAETESDFTECIEACEEALHSCQECAAHDIREGGHDDMGACALLNLDCADICAATLQALARRSPHHGDFCALCAHLCRACASECGKHADTHEHCARCQQACEACAAACQKHASERHPS</sequence>
<dbReference type="RefSeq" id="WP_176071930.1">
    <property type="nucleotide sequence ID" value="NZ_JABWMJ010000027.1"/>
</dbReference>
<gene>
    <name evidence="1" type="ORF">HQN59_25380</name>
</gene>
<comment type="caution">
    <text evidence="1">The sequence shown here is derived from an EMBL/GenBank/DDBJ whole genome shotgun (WGS) entry which is preliminary data.</text>
</comment>
<dbReference type="PANTHER" id="PTHR37310:SF1">
    <property type="entry name" value="CYTOPLASMIC PROTEIN"/>
    <property type="match status" value="1"/>
</dbReference>
<dbReference type="EMBL" id="JABWMJ010000027">
    <property type="protein sequence ID" value="NUZ09076.1"/>
    <property type="molecule type" value="Genomic_DNA"/>
</dbReference>
<dbReference type="AlphaFoldDB" id="A0A7Y6NTK0"/>
<name>A0A7Y6NTK0_9BURK</name>
<evidence type="ECO:0000313" key="2">
    <source>
        <dbReference type="Proteomes" id="UP000529637"/>
    </source>
</evidence>
<accession>A0A7Y6NTK0</accession>
<organism evidence="1 2">
    <name type="scientific">Piscinibacter koreensis</name>
    <dbReference type="NCBI Taxonomy" id="2742824"/>
    <lineage>
        <taxon>Bacteria</taxon>
        <taxon>Pseudomonadati</taxon>
        <taxon>Pseudomonadota</taxon>
        <taxon>Betaproteobacteria</taxon>
        <taxon>Burkholderiales</taxon>
        <taxon>Sphaerotilaceae</taxon>
        <taxon>Piscinibacter</taxon>
    </lineage>
</organism>
<dbReference type="InterPro" id="IPR005560">
    <property type="entry name" value="Csp_YhjQ"/>
</dbReference>
<dbReference type="InterPro" id="IPR044543">
    <property type="entry name" value="YHJQ-like"/>
</dbReference>
<dbReference type="Proteomes" id="UP000529637">
    <property type="component" value="Unassembled WGS sequence"/>
</dbReference>
<dbReference type="Pfam" id="PF03860">
    <property type="entry name" value="Csp"/>
    <property type="match status" value="1"/>
</dbReference>
<dbReference type="CDD" id="cd08026">
    <property type="entry name" value="DUF326"/>
    <property type="match status" value="1"/>
</dbReference>
<protein>
    <submittedName>
        <fullName evidence="1">Four-helix bundle copper-binding protein</fullName>
    </submittedName>
</protein>
<proteinExistence type="predicted"/>